<dbReference type="PROSITE" id="PS50878">
    <property type="entry name" value="RT_POL"/>
    <property type="match status" value="1"/>
</dbReference>
<keyword evidence="7 13" id="KW-0479">Metal-binding</keyword>
<evidence type="ECO:0000313" key="15">
    <source>
        <dbReference type="EMBL" id="KAB1224738.1"/>
    </source>
</evidence>
<keyword evidence="8 13" id="KW-0460">Magnesium</keyword>
<keyword evidence="5 13" id="KW-0808">Transferase</keyword>
<comment type="catalytic activity">
    <reaction evidence="12 13">
        <text>DNA(n) + a 2'-deoxyribonucleoside 5'-triphosphate = DNA(n+1) + diphosphate</text>
        <dbReference type="Rhea" id="RHEA:22508"/>
        <dbReference type="Rhea" id="RHEA-COMP:17339"/>
        <dbReference type="Rhea" id="RHEA-COMP:17340"/>
        <dbReference type="ChEBI" id="CHEBI:33019"/>
        <dbReference type="ChEBI" id="CHEBI:61560"/>
        <dbReference type="ChEBI" id="CHEBI:173112"/>
        <dbReference type="EC" id="2.7.7.49"/>
    </reaction>
</comment>
<dbReference type="GO" id="GO:0070034">
    <property type="term" value="F:telomerase RNA binding"/>
    <property type="evidence" value="ECO:0007669"/>
    <property type="project" value="TreeGrafter"/>
</dbReference>
<dbReference type="GO" id="GO:0000781">
    <property type="term" value="C:chromosome, telomeric region"/>
    <property type="evidence" value="ECO:0007669"/>
    <property type="project" value="UniProtKB-SubCell"/>
</dbReference>
<dbReference type="SMART" id="SM00975">
    <property type="entry name" value="Telomerase_RBD"/>
    <property type="match status" value="1"/>
</dbReference>
<keyword evidence="10 13" id="KW-0695">RNA-directed DNA polymerase</keyword>
<evidence type="ECO:0000256" key="12">
    <source>
        <dbReference type="ARBA" id="ARBA00048173"/>
    </source>
</evidence>
<evidence type="ECO:0000256" key="9">
    <source>
        <dbReference type="ARBA" id="ARBA00022895"/>
    </source>
</evidence>
<keyword evidence="16" id="KW-1185">Reference proteome</keyword>
<evidence type="ECO:0000256" key="13">
    <source>
        <dbReference type="RuleBase" id="RU365061"/>
    </source>
</evidence>
<evidence type="ECO:0000256" key="3">
    <source>
        <dbReference type="ARBA" id="ARBA00016182"/>
    </source>
</evidence>
<dbReference type="GO" id="GO:0000333">
    <property type="term" value="C:telomerase catalytic core complex"/>
    <property type="evidence" value="ECO:0007669"/>
    <property type="project" value="TreeGrafter"/>
</dbReference>
<dbReference type="InterPro" id="IPR049139">
    <property type="entry name" value="TERT_C"/>
</dbReference>
<evidence type="ECO:0000256" key="1">
    <source>
        <dbReference type="ARBA" id="ARBA00008001"/>
    </source>
</evidence>
<dbReference type="FunFam" id="3.30.70.2630:FF:000002">
    <property type="entry name" value="Telomerase reverse transcriptase"/>
    <property type="match status" value="1"/>
</dbReference>
<dbReference type="Proteomes" id="UP000516437">
    <property type="component" value="Chromosome 1"/>
</dbReference>
<comment type="caution">
    <text evidence="15">The sequence shown here is derived from an EMBL/GenBank/DDBJ whole genome shotgun (WGS) entry which is preliminary data.</text>
</comment>
<dbReference type="GO" id="GO:0003720">
    <property type="term" value="F:telomerase activity"/>
    <property type="evidence" value="ECO:0007669"/>
    <property type="project" value="InterPro"/>
</dbReference>
<dbReference type="InterPro" id="IPR021891">
    <property type="entry name" value="Telomerase_RBD"/>
</dbReference>
<dbReference type="GO" id="GO:0046872">
    <property type="term" value="F:metal ion binding"/>
    <property type="evidence" value="ECO:0007669"/>
    <property type="project" value="UniProtKB-KW"/>
</dbReference>
<reference evidence="15 16" key="1">
    <citation type="journal article" date="2019" name="Plant Biotechnol. J.">
        <title>The red bayberry genome and genetic basis of sex determination.</title>
        <authorList>
            <person name="Jia H.M."/>
            <person name="Jia H.J."/>
            <person name="Cai Q.L."/>
            <person name="Wang Y."/>
            <person name="Zhao H.B."/>
            <person name="Yang W.F."/>
            <person name="Wang G.Y."/>
            <person name="Li Y.H."/>
            <person name="Zhan D.L."/>
            <person name="Shen Y.T."/>
            <person name="Niu Q.F."/>
            <person name="Chang L."/>
            <person name="Qiu J."/>
            <person name="Zhao L."/>
            <person name="Xie H.B."/>
            <person name="Fu W.Y."/>
            <person name="Jin J."/>
            <person name="Li X.W."/>
            <person name="Jiao Y."/>
            <person name="Zhou C.C."/>
            <person name="Tu T."/>
            <person name="Chai C.Y."/>
            <person name="Gao J.L."/>
            <person name="Fan L.J."/>
            <person name="van de Weg E."/>
            <person name="Wang J.Y."/>
            <person name="Gao Z.S."/>
        </authorList>
    </citation>
    <scope>NUCLEOTIDE SEQUENCE [LARGE SCALE GENOMIC DNA]</scope>
    <source>
        <tissue evidence="15">Leaves</tissue>
    </source>
</reference>
<accession>A0A6A1WLX2</accession>
<dbReference type="OrthoDB" id="289721at2759"/>
<dbReference type="EMBL" id="RXIC02000019">
    <property type="protein sequence ID" value="KAB1224738.1"/>
    <property type="molecule type" value="Genomic_DNA"/>
</dbReference>
<dbReference type="Gene3D" id="1.10.132.70">
    <property type="match status" value="1"/>
</dbReference>
<dbReference type="Gene3D" id="1.10.357.90">
    <property type="match status" value="1"/>
</dbReference>
<dbReference type="AlphaFoldDB" id="A0A6A1WLX2"/>
<evidence type="ECO:0000256" key="5">
    <source>
        <dbReference type="ARBA" id="ARBA00022679"/>
    </source>
</evidence>
<comment type="subcellular location">
    <subcellularLocation>
        <location evidence="13">Nucleus</location>
    </subcellularLocation>
    <subcellularLocation>
        <location evidence="13">Chromosome</location>
        <location evidence="13">Telomere</location>
    </subcellularLocation>
</comment>
<evidence type="ECO:0000256" key="6">
    <source>
        <dbReference type="ARBA" id="ARBA00022695"/>
    </source>
</evidence>
<dbReference type="PANTHER" id="PTHR12066:SF0">
    <property type="entry name" value="TELOMERASE REVERSE TRANSCRIPTASE"/>
    <property type="match status" value="1"/>
</dbReference>
<dbReference type="GO" id="GO:0042162">
    <property type="term" value="F:telomeric DNA binding"/>
    <property type="evidence" value="ECO:0007669"/>
    <property type="project" value="TreeGrafter"/>
</dbReference>
<keyword evidence="4 13" id="KW-0158">Chromosome</keyword>
<dbReference type="Pfam" id="PF21399">
    <property type="entry name" value="TERT_C"/>
    <property type="match status" value="1"/>
</dbReference>
<dbReference type="EC" id="2.7.7.49" evidence="2 13"/>
<dbReference type="CDD" id="cd01648">
    <property type="entry name" value="TERT"/>
    <property type="match status" value="1"/>
</dbReference>
<dbReference type="GO" id="GO:0007004">
    <property type="term" value="P:telomere maintenance via telomerase"/>
    <property type="evidence" value="ECO:0007669"/>
    <property type="project" value="TreeGrafter"/>
</dbReference>
<dbReference type="Pfam" id="PF12009">
    <property type="entry name" value="Telomerase_RBD"/>
    <property type="match status" value="1"/>
</dbReference>
<evidence type="ECO:0000256" key="8">
    <source>
        <dbReference type="ARBA" id="ARBA00022842"/>
    </source>
</evidence>
<evidence type="ECO:0000256" key="11">
    <source>
        <dbReference type="ARBA" id="ARBA00023242"/>
    </source>
</evidence>
<dbReference type="Gene3D" id="3.30.70.2630">
    <property type="match status" value="1"/>
</dbReference>
<feature type="domain" description="Reverse transcriptase" evidence="14">
    <location>
        <begin position="690"/>
        <end position="1087"/>
    </location>
</feature>
<proteinExistence type="inferred from homology"/>
<keyword evidence="9 13" id="KW-0779">Telomere</keyword>
<sequence>MTGKRRVPEVLWRLFRNRARTLASTIASLLPSPALSSSECQCGGFGCLVCGGAEAISFLVRPEDPADYLKLLNRCFVVVSDDAPPLSHFYPHCHWSQAQIVQRTIEMMMYEEPISPNVIFNGYDKDSCVYVINYYGAADLNVRMLVHLDVTQSCKSFCVTIVNHVSHLLGAFYYKGYVLPEFFSLSLLNYINVVVFWRSNSEVRIHHQVAGCPISSSCLELSKRSSESQNQNTAGVQCGSKRKRASLENVNLMLERQKLDCSNGIDNPSSSVSGIASNFRRRLSSFSRLRGEKHSQIGELEATTPVIGSVTNNTGGDSTVELQGSSTLIAAKYRKRKRPFSWQRRREQKHVNFEEINDMISCPPRLADNSSLSGGLECDVHEKRPLQSSCFLEVKAHQPLLVAKVAHINRQSMFHDLECSTSVFPRKLNVSVQSTTSFPSSGLCRNGSSCMHHSLVKLFKSLIRRALCCQHFRLFDKHCAAQDLDRQATGKSITIFEVDVVKTDVLEKHRGFNTAHFEDTPNSVGPQFEANMSHCLRTQVVSFIWAVIRSIVPPELLGTSYNWRRLRRNIAKFIQLRRFEKFSLKQCMHKLKASRFPFLSTQHLSTNQVLKYPSGQSVASHVFKQKLLQSWIFWLFSCLVVPLVQANFYVTETEHGKQDVFYYRKPLWEKLKTRAITCLKDQNYHELDASAVRNIISKRLFGFSKLRLLPKDNGMRMLANLKASSRMPAQESSLEDQSRGIQRNGKFHPRIVKYKNFKSVNSVLHDTHAVLKGLQLKEPEKLGSSVFDYNGVYRKLCPFLIGMKNRLTAMAGFFVVVSDVSRAFDFVDQDKLLSIMKDVILDDDYLLIQSDQVACTKKTLWVHKNLALVNENIGTTSVTSSVPSWSQHTVLVTQLANLLRFVARYCYATNAGWSRHVKKQELFFTLKEHVKYNVLQLDKKFYLQGVGIPQGSILSSLLCSLYFGHLERNVIFPFLEKTCESASKDISRRHICRNVSEQEGREDKFDSSPDYLLLRFIDDFLFISTSKKQAASFFSRLQRGFRNYNCFMNDDKFSVNFDIGHTSGIPSNRIYVGEDHISFLRWSGLLINCRTLEVQADYTKYLNNHLRSTLTVCWHGKPGCSLKEKLRVFIRPKCHPIFFDSNINSAAVVRLNIYQVFVLCAMKFHCYVRDLSYICKLQTGFYLKVVERSVRYMYVQIKRRMRSAYHSSDFRPVLDVVKGEVEWLGLHAYTQVLKKKESRYRKLLSSLRWKLAQGAPETLPSELEYAVAASHSTLIWKIEY</sequence>
<organism evidence="15 16">
    <name type="scientific">Morella rubra</name>
    <name type="common">Chinese bayberry</name>
    <dbReference type="NCBI Taxonomy" id="262757"/>
    <lineage>
        <taxon>Eukaryota</taxon>
        <taxon>Viridiplantae</taxon>
        <taxon>Streptophyta</taxon>
        <taxon>Embryophyta</taxon>
        <taxon>Tracheophyta</taxon>
        <taxon>Spermatophyta</taxon>
        <taxon>Magnoliopsida</taxon>
        <taxon>eudicotyledons</taxon>
        <taxon>Gunneridae</taxon>
        <taxon>Pentapetalae</taxon>
        <taxon>rosids</taxon>
        <taxon>fabids</taxon>
        <taxon>Fagales</taxon>
        <taxon>Myricaceae</taxon>
        <taxon>Morella</taxon>
    </lineage>
</organism>
<evidence type="ECO:0000256" key="7">
    <source>
        <dbReference type="ARBA" id="ARBA00022723"/>
    </source>
</evidence>
<evidence type="ECO:0000256" key="4">
    <source>
        <dbReference type="ARBA" id="ARBA00022454"/>
    </source>
</evidence>
<keyword evidence="6 13" id="KW-0548">Nucleotidyltransferase</keyword>
<dbReference type="PANTHER" id="PTHR12066">
    <property type="entry name" value="TELOMERASE REVERSE TRANSCRIPTASE"/>
    <property type="match status" value="1"/>
</dbReference>
<name>A0A6A1WLX2_9ROSI</name>
<evidence type="ECO:0000256" key="2">
    <source>
        <dbReference type="ARBA" id="ARBA00012493"/>
    </source>
</evidence>
<dbReference type="InterPro" id="IPR003545">
    <property type="entry name" value="Telomerase_RT"/>
</dbReference>
<dbReference type="PRINTS" id="PR01365">
    <property type="entry name" value="TELOMERASERT"/>
</dbReference>
<protein>
    <recommendedName>
        <fullName evidence="3 13">Telomerase reverse transcriptase</fullName>
        <ecNumber evidence="2 13">2.7.7.49</ecNumber>
    </recommendedName>
    <alternativeName>
        <fullName evidence="13">Telomerase catalytic subunit</fullName>
    </alternativeName>
</protein>
<evidence type="ECO:0000259" key="14">
    <source>
        <dbReference type="PROSITE" id="PS50878"/>
    </source>
</evidence>
<comment type="similarity">
    <text evidence="1 13">Belongs to the reverse transcriptase family. Telomerase subfamily.</text>
</comment>
<comment type="function">
    <text evidence="13">Telomerase is a ribonucleoprotein enzyme essential for the replication of chromosome termini in most eukaryotes. It elongates telomeres. It is a reverse transcriptase that adds simple sequence repeats to chromosome ends by copying a template sequence within the RNA component of the enzyme.</text>
</comment>
<keyword evidence="11 13" id="KW-0539">Nucleus</keyword>
<gene>
    <name evidence="15" type="ORF">CJ030_MR1G017679</name>
</gene>
<dbReference type="InterPro" id="IPR000477">
    <property type="entry name" value="RT_dom"/>
</dbReference>
<evidence type="ECO:0000256" key="10">
    <source>
        <dbReference type="ARBA" id="ARBA00022918"/>
    </source>
</evidence>
<evidence type="ECO:0000313" key="16">
    <source>
        <dbReference type="Proteomes" id="UP000516437"/>
    </source>
</evidence>